<comment type="caution">
    <text evidence="3">The sequence shown here is derived from an EMBL/GenBank/DDBJ whole genome shotgun (WGS) entry which is preliminary data.</text>
</comment>
<feature type="region of interest" description="Disordered" evidence="1">
    <location>
        <begin position="82"/>
        <end position="154"/>
    </location>
</feature>
<dbReference type="Pfam" id="PF12937">
    <property type="entry name" value="F-box-like"/>
    <property type="match status" value="1"/>
</dbReference>
<dbReference type="Pfam" id="PF11543">
    <property type="entry name" value="UN_NPL4"/>
    <property type="match status" value="1"/>
</dbReference>
<dbReference type="Proteomes" id="UP001374579">
    <property type="component" value="Unassembled WGS sequence"/>
</dbReference>
<dbReference type="PROSITE" id="PS50181">
    <property type="entry name" value="FBOX"/>
    <property type="match status" value="1"/>
</dbReference>
<dbReference type="GO" id="GO:1903599">
    <property type="term" value="P:positive regulation of autophagy of mitochondrion"/>
    <property type="evidence" value="ECO:0007669"/>
    <property type="project" value="TreeGrafter"/>
</dbReference>
<keyword evidence="4" id="KW-1185">Reference proteome</keyword>
<name>A0AAN9BC88_9CAEN</name>
<dbReference type="PANTHER" id="PTHR15537">
    <property type="entry name" value="F-BOX ONLY PROTEIN 7"/>
    <property type="match status" value="1"/>
</dbReference>
<dbReference type="PANTHER" id="PTHR15537:SF2">
    <property type="entry name" value="F-BOX ONLY PROTEIN 7"/>
    <property type="match status" value="1"/>
</dbReference>
<dbReference type="SUPFAM" id="SSF81383">
    <property type="entry name" value="F-box domain"/>
    <property type="match status" value="1"/>
</dbReference>
<dbReference type="InterPro" id="IPR047118">
    <property type="entry name" value="Fbxo7"/>
</dbReference>
<dbReference type="Gene3D" id="1.20.1280.50">
    <property type="match status" value="1"/>
</dbReference>
<organism evidence="3 4">
    <name type="scientific">Littorina saxatilis</name>
    <dbReference type="NCBI Taxonomy" id="31220"/>
    <lineage>
        <taxon>Eukaryota</taxon>
        <taxon>Metazoa</taxon>
        <taxon>Spiralia</taxon>
        <taxon>Lophotrochozoa</taxon>
        <taxon>Mollusca</taxon>
        <taxon>Gastropoda</taxon>
        <taxon>Caenogastropoda</taxon>
        <taxon>Littorinimorpha</taxon>
        <taxon>Littorinoidea</taxon>
        <taxon>Littorinidae</taxon>
        <taxon>Littorina</taxon>
    </lineage>
</organism>
<dbReference type="AlphaFoldDB" id="A0AAN9BC88"/>
<dbReference type="Pfam" id="PF11566">
    <property type="entry name" value="PI31_Prot_N"/>
    <property type="match status" value="1"/>
</dbReference>
<dbReference type="InterPro" id="IPR021625">
    <property type="entry name" value="PI31_Prot_N"/>
</dbReference>
<dbReference type="Gene3D" id="3.40.1000.30">
    <property type="match status" value="1"/>
</dbReference>
<evidence type="ECO:0000313" key="4">
    <source>
        <dbReference type="Proteomes" id="UP001374579"/>
    </source>
</evidence>
<protein>
    <recommendedName>
        <fullName evidence="2">F-box domain-containing protein</fullName>
    </recommendedName>
</protein>
<feature type="domain" description="F-box" evidence="2">
    <location>
        <begin position="371"/>
        <end position="417"/>
    </location>
</feature>
<dbReference type="GO" id="GO:0019901">
    <property type="term" value="F:protein kinase binding"/>
    <property type="evidence" value="ECO:0007669"/>
    <property type="project" value="InterPro"/>
</dbReference>
<dbReference type="InterPro" id="IPR036047">
    <property type="entry name" value="F-box-like_dom_sf"/>
</dbReference>
<evidence type="ECO:0000259" key="2">
    <source>
        <dbReference type="PROSITE" id="PS50181"/>
    </source>
</evidence>
<reference evidence="3 4" key="1">
    <citation type="submission" date="2024-02" db="EMBL/GenBank/DDBJ databases">
        <title>Chromosome-scale genome assembly of the rough periwinkle Littorina saxatilis.</title>
        <authorList>
            <person name="De Jode A."/>
            <person name="Faria R."/>
            <person name="Formenti G."/>
            <person name="Sims Y."/>
            <person name="Smith T.P."/>
            <person name="Tracey A."/>
            <person name="Wood J.M.D."/>
            <person name="Zagrodzka Z.B."/>
            <person name="Johannesson K."/>
            <person name="Butlin R.K."/>
            <person name="Leder E.H."/>
        </authorList>
    </citation>
    <scope>NUCLEOTIDE SEQUENCE [LARGE SCALE GENOMIC DNA]</scope>
    <source>
        <strain evidence="3">Snail1</strain>
        <tissue evidence="3">Muscle</tissue>
    </source>
</reference>
<gene>
    <name evidence="3" type="ORF">V1264_020956</name>
</gene>
<feature type="compositionally biased region" description="Polar residues" evidence="1">
    <location>
        <begin position="127"/>
        <end position="141"/>
    </location>
</feature>
<feature type="compositionally biased region" description="Low complexity" evidence="1">
    <location>
        <begin position="82"/>
        <end position="124"/>
    </location>
</feature>
<dbReference type="InterPro" id="IPR001810">
    <property type="entry name" value="F-box_dom"/>
</dbReference>
<sequence>MKVRVKLSGAAQGVDVGDTDQCTLSQLREKTADTFQLADRSFSLSLNRKDALCGDDETLSQLGIVAGDLLFVLCHDHSNTSNNTNTTLTTTTNYNTTTTTTTSSSGPNSTADTSSSSNSESDVSQAGGLTQPVSASASGTACQDMDTGDSEQQVCEQGSVTALGHSDLQGDTQQTAYLDPAAYGGAASGAYDTERCVSPSPLEDPEVNRCLQEPLLCRESSPIAVPVLLRDVYETASCVTATDALWVVLHTVMMEVGFRPLPNGGLSLGEGWNHRGFYKQEYHHLCVSTQHSCSIIGVAMGPTLIVHGVTSGDPQVKTDSQQLKVADYVYGVSQDVCRVYRNLERLSRTMKDLVCQPLLSQLSEVCGFPVSLGLLSLSYEVKLKVLSYLPALGLVRMGQVCREYNVTYKDPCLWRRLYLREFGQHGDNSLHKDWYTLYKVEYLARKDRRKMSRQRHHLLSGIPPWLNPPPGHFPPLTPSPYMGGIVGGDYDLNPEFAPRIPHPLFGQPAIPDHFLPQGPGAPGGPFAPRPRFSDPFGPFPGPNYMASLQNARPSPFGSLGGNRFL</sequence>
<evidence type="ECO:0000313" key="3">
    <source>
        <dbReference type="EMBL" id="KAK7102777.1"/>
    </source>
</evidence>
<dbReference type="EMBL" id="JBAMIC010000010">
    <property type="protein sequence ID" value="KAK7102777.1"/>
    <property type="molecule type" value="Genomic_DNA"/>
</dbReference>
<evidence type="ECO:0000256" key="1">
    <source>
        <dbReference type="SAM" id="MobiDB-lite"/>
    </source>
</evidence>
<accession>A0AAN9BC88</accession>
<proteinExistence type="predicted"/>
<dbReference type="InterPro" id="IPR024682">
    <property type="entry name" value="Npl4_Ub-like_dom"/>
</dbReference>